<evidence type="ECO:0000313" key="1">
    <source>
        <dbReference type="EMBL" id="MDI3408248.1"/>
    </source>
</evidence>
<dbReference type="Proteomes" id="UP001223978">
    <property type="component" value="Unassembled WGS sequence"/>
</dbReference>
<gene>
    <name evidence="1" type="ORF">QIS96_31070</name>
</gene>
<accession>A0ABT6SLH4</accession>
<dbReference type="EMBL" id="JASCIQ010000043">
    <property type="protein sequence ID" value="MDI3408248.1"/>
    <property type="molecule type" value="Genomic_DNA"/>
</dbReference>
<organism evidence="1 2">
    <name type="scientific">Streptomyces cavernicola</name>
    <dbReference type="NCBI Taxonomy" id="3043613"/>
    <lineage>
        <taxon>Bacteria</taxon>
        <taxon>Bacillati</taxon>
        <taxon>Actinomycetota</taxon>
        <taxon>Actinomycetes</taxon>
        <taxon>Kitasatosporales</taxon>
        <taxon>Streptomycetaceae</taxon>
        <taxon>Streptomyces</taxon>
    </lineage>
</organism>
<reference evidence="1 2" key="1">
    <citation type="submission" date="2023-05" db="EMBL/GenBank/DDBJ databases">
        <title>Draft genome sequence of Streptomyces sp. B-S-A6 isolated from a cave soil in Thailand.</title>
        <authorList>
            <person name="Chamroensaksri N."/>
            <person name="Muangham S."/>
        </authorList>
    </citation>
    <scope>NUCLEOTIDE SEQUENCE [LARGE SCALE GENOMIC DNA]</scope>
    <source>
        <strain evidence="1 2">B-S-A6</strain>
    </source>
</reference>
<keyword evidence="2" id="KW-1185">Reference proteome</keyword>
<evidence type="ECO:0000313" key="2">
    <source>
        <dbReference type="Proteomes" id="UP001223978"/>
    </source>
</evidence>
<sequence>MSGLVLPEGSWWDWEVLAWDTDSLRLAADHDLTYHHGLELTFHGPLLVHCPTSFQDPVFRPPAPAELAAVTDQLGERPGVLIPFTAEAGGRARVDCLIAAERVEVIRELVLKWSPSGD</sequence>
<proteinExistence type="predicted"/>
<comment type="caution">
    <text evidence="1">The sequence shown here is derived from an EMBL/GenBank/DDBJ whole genome shotgun (WGS) entry which is preliminary data.</text>
</comment>
<dbReference type="RefSeq" id="WP_282546157.1">
    <property type="nucleotide sequence ID" value="NZ_JASCIQ010000043.1"/>
</dbReference>
<name>A0ABT6SLH4_9ACTN</name>
<protein>
    <submittedName>
        <fullName evidence="1">Uncharacterized protein</fullName>
    </submittedName>
</protein>